<name>A0A2A2ELF2_9BIFI</name>
<evidence type="ECO:0000313" key="2">
    <source>
        <dbReference type="Proteomes" id="UP000217986"/>
    </source>
</evidence>
<organism evidence="1 2">
    <name type="scientific">Bifidobacterium italicum</name>
    <dbReference type="NCBI Taxonomy" id="1960968"/>
    <lineage>
        <taxon>Bacteria</taxon>
        <taxon>Bacillati</taxon>
        <taxon>Actinomycetota</taxon>
        <taxon>Actinomycetes</taxon>
        <taxon>Bifidobacteriales</taxon>
        <taxon>Bifidobacteriaceae</taxon>
        <taxon>Bifidobacterium</taxon>
    </lineage>
</organism>
<accession>A0A2A2ELF2</accession>
<dbReference type="RefSeq" id="WP_157909611.1">
    <property type="nucleotide sequence ID" value="NZ_MVOG01000005.1"/>
</dbReference>
<comment type="caution">
    <text evidence="1">The sequence shown here is derived from an EMBL/GenBank/DDBJ whole genome shotgun (WGS) entry which is preliminary data.</text>
</comment>
<proteinExistence type="predicted"/>
<sequence>MFKRKAYELHEHWKDINWQNIPKQLERDGDRVSLSPLYERAAVSMAITSQMQKGAAYDVAQRGLGCSWTLAIRD</sequence>
<protein>
    <submittedName>
        <fullName evidence="1">Uncharacterized protein</fullName>
    </submittedName>
</protein>
<dbReference type="Proteomes" id="UP000217986">
    <property type="component" value="Unassembled WGS sequence"/>
</dbReference>
<gene>
    <name evidence="1" type="ORF">B1400_0352</name>
</gene>
<dbReference type="AlphaFoldDB" id="A0A2A2ELF2"/>
<dbReference type="EMBL" id="MVOG01000005">
    <property type="protein sequence ID" value="PAU69817.1"/>
    <property type="molecule type" value="Genomic_DNA"/>
</dbReference>
<reference evidence="1 2" key="1">
    <citation type="journal article" date="2017" name="ISME J.">
        <title>Unveiling bifidobacterial biogeography across the mammalian branch of the tree of life.</title>
        <authorList>
            <person name="Milani C."/>
            <person name="Mangifesta M."/>
            <person name="Mancabelli L."/>
            <person name="Lugli G.A."/>
            <person name="James K."/>
            <person name="Duranti S."/>
            <person name="Turroni F."/>
            <person name="Ferrario C."/>
            <person name="Ossiprandi M.C."/>
            <person name="van Sinderen D."/>
            <person name="Ventura M."/>
        </authorList>
    </citation>
    <scope>NUCLEOTIDE SEQUENCE [LARGE SCALE GENOMIC DNA]</scope>
    <source>
        <strain evidence="1 2">70</strain>
    </source>
</reference>
<evidence type="ECO:0000313" key="1">
    <source>
        <dbReference type="EMBL" id="PAU69817.1"/>
    </source>
</evidence>
<keyword evidence="2" id="KW-1185">Reference proteome</keyword>